<dbReference type="InterPro" id="IPR038294">
    <property type="entry name" value="SLBP_RNA_bind_sf"/>
</dbReference>
<sequence>MADISLPNQSESSKSRSYMRRTSDRNKYLKDGPLSPLRSPLREDRMSNTRNNRFQGRKRNLDTQSPRGKRPSTVEKLLLPLPDEAWTPEGGQKFSSAQDWSEQIDQEQRQERSRRKLDLREKIQSSMNTRSGDLRDKLDAKRDKLDAKLVSNQQQNESQKKSFVEHETDEHVLMRRQKDIDYGKNTVAYDRYSSMIDQSKRVRGVHPRTPNKVLKTSRRSWDSQVRTWRRLLHQWDPPSEGDSNCFSSLGSISQEPDNMDDEDVDDKSSVNVPTLRAGHFTFASSTAPRDPDSSAAMLTRIKQEPCGVKQEPLDTCIQQELVDTCVKLEPVDHTYSDTEDMDTF</sequence>
<feature type="compositionally biased region" description="Polar residues" evidence="3">
    <location>
        <begin position="93"/>
        <end position="103"/>
    </location>
</feature>
<dbReference type="PANTHER" id="PTHR17408:SF0">
    <property type="entry name" value="HISTONE RNA HAIRPIN-BINDING PROTEIN"/>
    <property type="match status" value="1"/>
</dbReference>
<gene>
    <name evidence="5" type="ORF">DPMN_067557</name>
</gene>
<keyword evidence="2" id="KW-0694">RNA-binding</keyword>
<feature type="compositionally biased region" description="Polar residues" evidence="3">
    <location>
        <begin position="241"/>
        <end position="256"/>
    </location>
</feature>
<dbReference type="GO" id="GO:0071204">
    <property type="term" value="C:histone pre-mRNA 3'end processing complex"/>
    <property type="evidence" value="ECO:0007669"/>
    <property type="project" value="TreeGrafter"/>
</dbReference>
<accession>A0A9D3YW03</accession>
<dbReference type="GO" id="GO:0006398">
    <property type="term" value="P:mRNA 3'-end processing by stem-loop binding and cleavage"/>
    <property type="evidence" value="ECO:0007669"/>
    <property type="project" value="TreeGrafter"/>
</dbReference>
<feature type="region of interest" description="Disordered" evidence="3">
    <location>
        <begin position="239"/>
        <end position="268"/>
    </location>
</feature>
<reference evidence="5" key="2">
    <citation type="submission" date="2020-11" db="EMBL/GenBank/DDBJ databases">
        <authorList>
            <person name="McCartney M.A."/>
            <person name="Auch B."/>
            <person name="Kono T."/>
            <person name="Mallez S."/>
            <person name="Becker A."/>
            <person name="Gohl D.M."/>
            <person name="Silverstein K.A.T."/>
            <person name="Koren S."/>
            <person name="Bechman K.B."/>
            <person name="Herman A."/>
            <person name="Abrahante J.E."/>
            <person name="Garbe J."/>
        </authorList>
    </citation>
    <scope>NUCLEOTIDE SEQUENCE</scope>
    <source>
        <strain evidence="5">Duluth1</strain>
        <tissue evidence="5">Whole animal</tissue>
    </source>
</reference>
<evidence type="ECO:0000256" key="3">
    <source>
        <dbReference type="SAM" id="MobiDB-lite"/>
    </source>
</evidence>
<feature type="domain" description="Histone RNA hairpin-binding protein RNA-binding" evidence="4">
    <location>
        <begin position="168"/>
        <end position="237"/>
    </location>
</feature>
<dbReference type="PANTHER" id="PTHR17408">
    <property type="entry name" value="HISTONE RNA HAIRPIN-BINDING PROTEIN"/>
    <property type="match status" value="1"/>
</dbReference>
<dbReference type="GO" id="GO:0071207">
    <property type="term" value="F:histone pre-mRNA stem-loop binding"/>
    <property type="evidence" value="ECO:0007669"/>
    <property type="project" value="TreeGrafter"/>
</dbReference>
<dbReference type="OrthoDB" id="265795at2759"/>
<dbReference type="FunFam" id="1.10.8.1120:FF:000001">
    <property type="entry name" value="Histone RNA hairpin-binding protein-like"/>
    <property type="match status" value="1"/>
</dbReference>
<keyword evidence="6" id="KW-1185">Reference proteome</keyword>
<evidence type="ECO:0000313" key="6">
    <source>
        <dbReference type="Proteomes" id="UP000828390"/>
    </source>
</evidence>
<name>A0A9D3YW03_DREPO</name>
<dbReference type="Proteomes" id="UP000828390">
    <property type="component" value="Unassembled WGS sequence"/>
</dbReference>
<evidence type="ECO:0000259" key="4">
    <source>
        <dbReference type="Pfam" id="PF15247"/>
    </source>
</evidence>
<dbReference type="GO" id="GO:0003729">
    <property type="term" value="F:mRNA binding"/>
    <property type="evidence" value="ECO:0007669"/>
    <property type="project" value="InterPro"/>
</dbReference>
<feature type="compositionally biased region" description="Basic and acidic residues" evidence="3">
    <location>
        <begin position="21"/>
        <end position="30"/>
    </location>
</feature>
<evidence type="ECO:0000256" key="2">
    <source>
        <dbReference type="ARBA" id="ARBA00022884"/>
    </source>
</evidence>
<dbReference type="InterPro" id="IPR029344">
    <property type="entry name" value="SLBP_RNA_bind"/>
</dbReference>
<dbReference type="GO" id="GO:0005737">
    <property type="term" value="C:cytoplasm"/>
    <property type="evidence" value="ECO:0007669"/>
    <property type="project" value="TreeGrafter"/>
</dbReference>
<feature type="compositionally biased region" description="Polar residues" evidence="3">
    <location>
        <begin position="1"/>
        <end position="16"/>
    </location>
</feature>
<feature type="region of interest" description="Disordered" evidence="3">
    <location>
        <begin position="1"/>
        <end position="136"/>
    </location>
</feature>
<dbReference type="Pfam" id="PF15247">
    <property type="entry name" value="SLBP_RNA_bind"/>
    <property type="match status" value="1"/>
</dbReference>
<comment type="caution">
    <text evidence="5">The sequence shown here is derived from an EMBL/GenBank/DDBJ whole genome shotgun (WGS) entry which is preliminary data.</text>
</comment>
<proteinExistence type="inferred from homology"/>
<dbReference type="InterPro" id="IPR026502">
    <property type="entry name" value="SLBP1/SLBP2"/>
</dbReference>
<reference evidence="5" key="1">
    <citation type="journal article" date="2019" name="bioRxiv">
        <title>The Genome of the Zebra Mussel, Dreissena polymorpha: A Resource for Invasive Species Research.</title>
        <authorList>
            <person name="McCartney M.A."/>
            <person name="Auch B."/>
            <person name="Kono T."/>
            <person name="Mallez S."/>
            <person name="Zhang Y."/>
            <person name="Obille A."/>
            <person name="Becker A."/>
            <person name="Abrahante J.E."/>
            <person name="Garbe J."/>
            <person name="Badalamenti J.P."/>
            <person name="Herman A."/>
            <person name="Mangelson H."/>
            <person name="Liachko I."/>
            <person name="Sullivan S."/>
            <person name="Sone E.D."/>
            <person name="Koren S."/>
            <person name="Silverstein K.A.T."/>
            <person name="Beckman K.B."/>
            <person name="Gohl D.M."/>
        </authorList>
    </citation>
    <scope>NUCLEOTIDE SEQUENCE</scope>
    <source>
        <strain evidence="5">Duluth1</strain>
        <tissue evidence="5">Whole animal</tissue>
    </source>
</reference>
<evidence type="ECO:0000256" key="1">
    <source>
        <dbReference type="ARBA" id="ARBA00006151"/>
    </source>
</evidence>
<dbReference type="AlphaFoldDB" id="A0A9D3YW03"/>
<protein>
    <recommendedName>
        <fullName evidence="4">Histone RNA hairpin-binding protein RNA-binding domain-containing protein</fullName>
    </recommendedName>
</protein>
<dbReference type="EMBL" id="JAIWYP010000014">
    <property type="protein sequence ID" value="KAH3708118.1"/>
    <property type="molecule type" value="Genomic_DNA"/>
</dbReference>
<dbReference type="GO" id="GO:0051028">
    <property type="term" value="P:mRNA transport"/>
    <property type="evidence" value="ECO:0007669"/>
    <property type="project" value="TreeGrafter"/>
</dbReference>
<evidence type="ECO:0000313" key="5">
    <source>
        <dbReference type="EMBL" id="KAH3708118.1"/>
    </source>
</evidence>
<feature type="compositionally biased region" description="Basic and acidic residues" evidence="3">
    <location>
        <begin position="106"/>
        <end position="123"/>
    </location>
</feature>
<organism evidence="5 6">
    <name type="scientific">Dreissena polymorpha</name>
    <name type="common">Zebra mussel</name>
    <name type="synonym">Mytilus polymorpha</name>
    <dbReference type="NCBI Taxonomy" id="45954"/>
    <lineage>
        <taxon>Eukaryota</taxon>
        <taxon>Metazoa</taxon>
        <taxon>Spiralia</taxon>
        <taxon>Lophotrochozoa</taxon>
        <taxon>Mollusca</taxon>
        <taxon>Bivalvia</taxon>
        <taxon>Autobranchia</taxon>
        <taxon>Heteroconchia</taxon>
        <taxon>Euheterodonta</taxon>
        <taxon>Imparidentia</taxon>
        <taxon>Neoheterodontei</taxon>
        <taxon>Myida</taxon>
        <taxon>Dreissenoidea</taxon>
        <taxon>Dreissenidae</taxon>
        <taxon>Dreissena</taxon>
    </lineage>
</organism>
<dbReference type="Gene3D" id="1.10.8.1120">
    <property type="entry name" value="Histone RNA hairpin-binding protein RNA-binding domain"/>
    <property type="match status" value="1"/>
</dbReference>
<comment type="similarity">
    <text evidence="1">Belongs to the SLBP family.</text>
</comment>